<organism evidence="3 4">
    <name type="scientific">Microcystis aeruginosa Ma_MB_S_20031200_S102</name>
    <dbReference type="NCBI Taxonomy" id="2486254"/>
    <lineage>
        <taxon>Bacteria</taxon>
        <taxon>Bacillati</taxon>
        <taxon>Cyanobacteriota</taxon>
        <taxon>Cyanophyceae</taxon>
        <taxon>Oscillatoriophycideae</taxon>
        <taxon>Chroococcales</taxon>
        <taxon>Microcystaceae</taxon>
        <taxon>Microcystis</taxon>
    </lineage>
</organism>
<name>A0A552ENB9_MICAE</name>
<dbReference type="AlphaFoldDB" id="A0A552ENB9"/>
<dbReference type="SUPFAM" id="SSF143120">
    <property type="entry name" value="YefM-like"/>
    <property type="match status" value="1"/>
</dbReference>
<dbReference type="EMBL" id="SFBI01000109">
    <property type="protein sequence ID" value="TRU35956.1"/>
    <property type="molecule type" value="Genomic_DNA"/>
</dbReference>
<dbReference type="Proteomes" id="UP000317708">
    <property type="component" value="Unassembled WGS sequence"/>
</dbReference>
<dbReference type="Pfam" id="PF02604">
    <property type="entry name" value="PhdYeFM_antitox"/>
    <property type="match status" value="1"/>
</dbReference>
<dbReference type="InterPro" id="IPR006442">
    <property type="entry name" value="Antitoxin_Phd/YefM"/>
</dbReference>
<comment type="function">
    <text evidence="2">Antitoxin component of a type II toxin-antitoxin (TA) system.</text>
</comment>
<evidence type="ECO:0000313" key="4">
    <source>
        <dbReference type="Proteomes" id="UP000317708"/>
    </source>
</evidence>
<evidence type="ECO:0000256" key="1">
    <source>
        <dbReference type="ARBA" id="ARBA00009981"/>
    </source>
</evidence>
<dbReference type="InterPro" id="IPR036165">
    <property type="entry name" value="YefM-like_sf"/>
</dbReference>
<comment type="caution">
    <text evidence="3">The sequence shown here is derived from an EMBL/GenBank/DDBJ whole genome shotgun (WGS) entry which is preliminary data.</text>
</comment>
<proteinExistence type="inferred from homology"/>
<accession>A0A552ENB9</accession>
<dbReference type="Gene3D" id="3.40.1620.10">
    <property type="entry name" value="YefM-like domain"/>
    <property type="match status" value="1"/>
</dbReference>
<comment type="similarity">
    <text evidence="1 2">Belongs to the phD/YefM antitoxin family.</text>
</comment>
<evidence type="ECO:0000313" key="3">
    <source>
        <dbReference type="EMBL" id="TRU35956.1"/>
    </source>
</evidence>
<sequence>MTKYLNITETGQKLVEWSEQMTDEPIIITKEGQPIMVALNYAQLESWLETLDILEDKEFAEILSEAIQQDQSGQRITWEDAKKQLGMNKIND</sequence>
<reference evidence="3 4" key="1">
    <citation type="submission" date="2019-01" db="EMBL/GenBank/DDBJ databases">
        <title>Coherence of Microcystis species and biogeography revealed through population genomics.</title>
        <authorList>
            <person name="Perez-Carrascal O.M."/>
            <person name="Terrat Y."/>
            <person name="Giani A."/>
            <person name="Fortin N."/>
            <person name="Tromas N."/>
            <person name="Shapiro B.J."/>
        </authorList>
    </citation>
    <scope>NUCLEOTIDE SEQUENCE [LARGE SCALE GENOMIC DNA]</scope>
    <source>
        <strain evidence="3">Ma_MB_S_20031200_S102</strain>
    </source>
</reference>
<protein>
    <recommendedName>
        <fullName evidence="2">Antitoxin</fullName>
    </recommendedName>
</protein>
<evidence type="ECO:0000256" key="2">
    <source>
        <dbReference type="RuleBase" id="RU362080"/>
    </source>
</evidence>
<gene>
    <name evidence="3" type="ORF">EWV92_13095</name>
</gene>